<gene>
    <name evidence="1" type="ORF">EDC29_11059</name>
</gene>
<comment type="caution">
    <text evidence="1">The sequence shown here is derived from an EMBL/GenBank/DDBJ whole genome shotgun (WGS) entry which is preliminary data.</text>
</comment>
<protein>
    <recommendedName>
        <fullName evidence="3">DUF1249 domain-containing protein</fullName>
    </recommendedName>
</protein>
<dbReference type="Proteomes" id="UP000295247">
    <property type="component" value="Unassembled WGS sequence"/>
</dbReference>
<evidence type="ECO:0000313" key="2">
    <source>
        <dbReference type="Proteomes" id="UP000295247"/>
    </source>
</evidence>
<dbReference type="PANTHER" id="PTHR38774:SF1">
    <property type="entry name" value="CYTOPLASMIC PROTEIN"/>
    <property type="match status" value="1"/>
</dbReference>
<accession>A0A4R4A6R5</accession>
<dbReference type="EMBL" id="SMDC01000010">
    <property type="protein sequence ID" value="TCW34512.1"/>
    <property type="molecule type" value="Genomic_DNA"/>
</dbReference>
<evidence type="ECO:0008006" key="3">
    <source>
        <dbReference type="Google" id="ProtNLM"/>
    </source>
</evidence>
<evidence type="ECO:0000313" key="1">
    <source>
        <dbReference type="EMBL" id="TCW34512.1"/>
    </source>
</evidence>
<dbReference type="InterPro" id="IPR009659">
    <property type="entry name" value="DUF1249"/>
</dbReference>
<reference evidence="1 2" key="1">
    <citation type="submission" date="2019-03" db="EMBL/GenBank/DDBJ databases">
        <title>Genomic Encyclopedia of Type Strains, Phase IV (KMG-IV): sequencing the most valuable type-strain genomes for metagenomic binning, comparative biology and taxonomic classification.</title>
        <authorList>
            <person name="Goeker M."/>
        </authorList>
    </citation>
    <scope>NUCLEOTIDE SEQUENCE [LARGE SCALE GENOMIC DNA]</scope>
    <source>
        <strain evidence="1 2">DSM 203</strain>
    </source>
</reference>
<sequence>MQVSSDPWADALPLVARPSVGALLALCEENFARLARLAPDLSQLEGRRLSPHASGVDLVLEVESQTRYMTLLRLTHLFPAGEGGVRSDPDARLRAYHDARQLEVLELEQSLWSMRNGYAPPTLAHKWRANLFLAKWLDYCLGQGHCFLAAQPAISGATASGRRLPTCL</sequence>
<dbReference type="PANTHER" id="PTHR38774">
    <property type="entry name" value="CYTOPLASMIC PROTEIN-RELATED"/>
    <property type="match status" value="1"/>
</dbReference>
<dbReference type="RefSeq" id="WP_123141133.1">
    <property type="nucleotide sequence ID" value="NZ_NRRH01000046.1"/>
</dbReference>
<organism evidence="1 2">
    <name type="scientific">Marichromatium gracile</name>
    <name type="common">Chromatium gracile</name>
    <dbReference type="NCBI Taxonomy" id="1048"/>
    <lineage>
        <taxon>Bacteria</taxon>
        <taxon>Pseudomonadati</taxon>
        <taxon>Pseudomonadota</taxon>
        <taxon>Gammaproteobacteria</taxon>
        <taxon>Chromatiales</taxon>
        <taxon>Chromatiaceae</taxon>
        <taxon>Marichromatium</taxon>
    </lineage>
</organism>
<dbReference type="AlphaFoldDB" id="A0A4R4A6R5"/>
<proteinExistence type="predicted"/>
<dbReference type="Pfam" id="PF06853">
    <property type="entry name" value="DUF1249"/>
    <property type="match status" value="1"/>
</dbReference>
<name>A0A4R4A6R5_MARGR</name>